<evidence type="ECO:0000259" key="1">
    <source>
        <dbReference type="PROSITE" id="PS50090"/>
    </source>
</evidence>
<dbReference type="EMBL" id="MLAK01001260">
    <property type="protein sequence ID" value="OHS95138.1"/>
    <property type="molecule type" value="Genomic_DNA"/>
</dbReference>
<feature type="domain" description="Myb-like" evidence="1">
    <location>
        <begin position="31"/>
        <end position="77"/>
    </location>
</feature>
<dbReference type="SMART" id="SM00717">
    <property type="entry name" value="SANT"/>
    <property type="match status" value="2"/>
</dbReference>
<dbReference type="GO" id="GO:0000978">
    <property type="term" value="F:RNA polymerase II cis-regulatory region sequence-specific DNA binding"/>
    <property type="evidence" value="ECO:0007669"/>
    <property type="project" value="TreeGrafter"/>
</dbReference>
<dbReference type="PANTHER" id="PTHR45614">
    <property type="entry name" value="MYB PROTEIN-RELATED"/>
    <property type="match status" value="1"/>
</dbReference>
<dbReference type="GeneID" id="94830260"/>
<gene>
    <name evidence="3" type="ORF">TRFO_10604</name>
</gene>
<dbReference type="Pfam" id="PF13921">
    <property type="entry name" value="Myb_DNA-bind_6"/>
    <property type="match status" value="1"/>
</dbReference>
<feature type="domain" description="HTH myb-type" evidence="2">
    <location>
        <begin position="31"/>
        <end position="81"/>
    </location>
</feature>
<sequence>MADICIAESNSSSVRIQSINIETTVPHSTLRKRFSGQEDSTLKHVIQELNVRNWEEAAKYLPGRTARQCRDRYNNYLFKEISNKPWSEEEDLIILTNYPLFGTHWVKISKFLVGRSGNNVKNRWYKYLSKHYNELMVKYDFIQKSNQKAVDAIKAKKIEEEKVKIDDCWDIFGNPIEWEFFQNNNDALESLNCFF</sequence>
<dbReference type="InterPro" id="IPR050560">
    <property type="entry name" value="MYB_TF"/>
</dbReference>
<dbReference type="Proteomes" id="UP000179807">
    <property type="component" value="Unassembled WGS sequence"/>
</dbReference>
<dbReference type="Gene3D" id="1.10.10.60">
    <property type="entry name" value="Homeodomain-like"/>
    <property type="match status" value="2"/>
</dbReference>
<dbReference type="GO" id="GO:0000981">
    <property type="term" value="F:DNA-binding transcription factor activity, RNA polymerase II-specific"/>
    <property type="evidence" value="ECO:0007669"/>
    <property type="project" value="TreeGrafter"/>
</dbReference>
<name>A0A1J4J7D7_9EUKA</name>
<comment type="caution">
    <text evidence="3">The sequence shown here is derived from an EMBL/GenBank/DDBJ whole genome shotgun (WGS) entry which is preliminary data.</text>
</comment>
<reference evidence="3" key="1">
    <citation type="submission" date="2016-10" db="EMBL/GenBank/DDBJ databases">
        <authorList>
            <person name="Benchimol M."/>
            <person name="Almeida L.G."/>
            <person name="Vasconcelos A.T."/>
            <person name="Perreira-Neves A."/>
            <person name="Rosa I.A."/>
            <person name="Tasca T."/>
            <person name="Bogo M.R."/>
            <person name="de Souza W."/>
        </authorList>
    </citation>
    <scope>NUCLEOTIDE SEQUENCE [LARGE SCALE GENOMIC DNA]</scope>
    <source>
        <strain evidence="3">K</strain>
    </source>
</reference>
<dbReference type="AlphaFoldDB" id="A0A1J4J7D7"/>
<keyword evidence="4" id="KW-1185">Reference proteome</keyword>
<dbReference type="InterPro" id="IPR001005">
    <property type="entry name" value="SANT/Myb"/>
</dbReference>
<dbReference type="CDD" id="cd00167">
    <property type="entry name" value="SANT"/>
    <property type="match status" value="2"/>
</dbReference>
<evidence type="ECO:0000313" key="3">
    <source>
        <dbReference type="EMBL" id="OHS95138.1"/>
    </source>
</evidence>
<evidence type="ECO:0000259" key="2">
    <source>
        <dbReference type="PROSITE" id="PS51294"/>
    </source>
</evidence>
<proteinExistence type="predicted"/>
<dbReference type="OrthoDB" id="2350934at2759"/>
<feature type="domain" description="Myb-like" evidence="1">
    <location>
        <begin position="78"/>
        <end position="128"/>
    </location>
</feature>
<dbReference type="PROSITE" id="PS50090">
    <property type="entry name" value="MYB_LIKE"/>
    <property type="match status" value="2"/>
</dbReference>
<dbReference type="GO" id="GO:0005634">
    <property type="term" value="C:nucleus"/>
    <property type="evidence" value="ECO:0007669"/>
    <property type="project" value="TreeGrafter"/>
</dbReference>
<dbReference type="InterPro" id="IPR009057">
    <property type="entry name" value="Homeodomain-like_sf"/>
</dbReference>
<protein>
    <submittedName>
        <fullName evidence="3">Myb-like DNA-binding domain containing protein</fullName>
    </submittedName>
</protein>
<dbReference type="InterPro" id="IPR017930">
    <property type="entry name" value="Myb_dom"/>
</dbReference>
<accession>A0A1J4J7D7</accession>
<dbReference type="PROSITE" id="PS51294">
    <property type="entry name" value="HTH_MYB"/>
    <property type="match status" value="2"/>
</dbReference>
<organism evidence="3 4">
    <name type="scientific">Tritrichomonas foetus</name>
    <dbReference type="NCBI Taxonomy" id="1144522"/>
    <lineage>
        <taxon>Eukaryota</taxon>
        <taxon>Metamonada</taxon>
        <taxon>Parabasalia</taxon>
        <taxon>Tritrichomonadida</taxon>
        <taxon>Tritrichomonadidae</taxon>
        <taxon>Tritrichomonas</taxon>
    </lineage>
</organism>
<feature type="domain" description="HTH myb-type" evidence="2">
    <location>
        <begin position="85"/>
        <end position="132"/>
    </location>
</feature>
<dbReference type="SUPFAM" id="SSF46689">
    <property type="entry name" value="Homeodomain-like"/>
    <property type="match status" value="1"/>
</dbReference>
<dbReference type="VEuPathDB" id="TrichDB:TRFO_10604"/>
<dbReference type="PANTHER" id="PTHR45614:SF69">
    <property type="entry name" value="CHROMOSOME UNDETERMINED SCAFFOLD_38, WHOLE GENOME SHOTGUN SEQUENCE"/>
    <property type="match status" value="1"/>
</dbReference>
<evidence type="ECO:0000313" key="4">
    <source>
        <dbReference type="Proteomes" id="UP000179807"/>
    </source>
</evidence>
<dbReference type="RefSeq" id="XP_068348275.1">
    <property type="nucleotide sequence ID" value="XM_068495556.1"/>
</dbReference>